<protein>
    <submittedName>
        <fullName evidence="2">Uncharacterized protein</fullName>
    </submittedName>
</protein>
<dbReference type="AlphaFoldDB" id="A0A0X8HDU9"/>
<evidence type="ECO:0000313" key="2">
    <source>
        <dbReference type="EMBL" id="AMD00828.1"/>
    </source>
</evidence>
<dbReference type="KEGG" id="hco:LOKO_01760"/>
<keyword evidence="3" id="KW-1185">Reference proteome</keyword>
<dbReference type="EMBL" id="CP014226">
    <property type="protein sequence ID" value="AMD00828.1"/>
    <property type="molecule type" value="Genomic_DNA"/>
</dbReference>
<sequence>MLFSDDFIKKVEDEPILGVVKACEMAFSAISEVMTDEQSWNQDEHEILWEAASFINAVLEQEGFTVPVEFPEPTGDIITNCKNTHEYISSVQSHFKEQSILLKVQSYTSRYKASLKSSFAYEFSQGDLERIQVLINELRSKISEQESLEQEHKQRLLKRLEKLQSELHKRVSDLDRFWGLVGDAGVVLGKLGKDAKPIVDRTREIAEIIWKTQARSEELPSGTQNPMLEHDDKS</sequence>
<keyword evidence="1" id="KW-0175">Coiled coil</keyword>
<reference evidence="2 3" key="2">
    <citation type="submission" date="2016-02" db="EMBL/GenBank/DDBJ databases">
        <authorList>
            <person name="Wen L."/>
            <person name="He K."/>
            <person name="Yang H."/>
        </authorList>
    </citation>
    <scope>NUCLEOTIDE SEQUENCE [LARGE SCALE GENOMIC DNA]</scope>
    <source>
        <strain evidence="2 3">AGD 8-3</strain>
    </source>
</reference>
<organism evidence="2 3">
    <name type="scientific">Halomonas chromatireducens</name>
    <dbReference type="NCBI Taxonomy" id="507626"/>
    <lineage>
        <taxon>Bacteria</taxon>
        <taxon>Pseudomonadati</taxon>
        <taxon>Pseudomonadota</taxon>
        <taxon>Gammaproteobacteria</taxon>
        <taxon>Oceanospirillales</taxon>
        <taxon>Halomonadaceae</taxon>
        <taxon>Halomonas</taxon>
    </lineage>
</organism>
<dbReference type="OrthoDB" id="5919048at2"/>
<dbReference type="PATRIC" id="fig|507626.3.peg.1755"/>
<reference evidence="2 3" key="1">
    <citation type="journal article" date="2016" name="Genome Announc.">
        <title>Draft Genome Sequence of 'Halomonas chromatireducens' Strain AGD 8-3, a Haloalkaliphilic Chromate- and Selenite-Reducing Gammaproteobacterium.</title>
        <authorList>
            <person name="Sharko F.S."/>
            <person name="Shapovalova A.A."/>
            <person name="Tsygankova S.V."/>
            <person name="Komova A.V."/>
            <person name="Boulygina E.S."/>
            <person name="Teslyuk A.B."/>
            <person name="Gotovtsev P.M."/>
            <person name="Namsaraev Z.B."/>
            <person name="Khijniak T.V."/>
            <person name="Nedoluzhko A.V."/>
            <person name="Vasilov R.G."/>
        </authorList>
    </citation>
    <scope>NUCLEOTIDE SEQUENCE [LARGE SCALE GENOMIC DNA]</scope>
    <source>
        <strain evidence="2 3">AGD 8-3</strain>
    </source>
</reference>
<feature type="coiled-coil region" evidence="1">
    <location>
        <begin position="128"/>
        <end position="166"/>
    </location>
</feature>
<dbReference type="Proteomes" id="UP000063387">
    <property type="component" value="Chromosome"/>
</dbReference>
<evidence type="ECO:0000256" key="1">
    <source>
        <dbReference type="SAM" id="Coils"/>
    </source>
</evidence>
<name>A0A0X8HDU9_9GAMM</name>
<dbReference type="RefSeq" id="WP_083517510.1">
    <property type="nucleotide sequence ID" value="NZ_CP014226.1"/>
</dbReference>
<accession>A0A0X8HDU9</accession>
<gene>
    <name evidence="2" type="ORF">LOKO_01760</name>
</gene>
<proteinExistence type="predicted"/>
<evidence type="ECO:0000313" key="3">
    <source>
        <dbReference type="Proteomes" id="UP000063387"/>
    </source>
</evidence>